<sequence length="319" mass="34245">MTCHQCHSNIDMSLLTCRYWNVGNVRSTGDSKCPPECACLLQRRQRQAAGSATGQGLQPRTRPRWVPSLAACGNRPMGTASNPVRTRGRFELTAAGALGLSALVMLAGLSRGVRVHALEVFGTAFFGAMLVVGLFATDNAIQWLELWSGELTNAALACFAWLTLLIRRPFTMAYAKDTTPPEHWDSPLFKKINTVITIVWAGAFTFAGTVGFIGDYLWHDGTNFSTGWILQLAAIFFAAAITDFYPDYAAAKFDLANGEPALVLSVLQTVGWLPSFLTVTGIAGLLTNSVDSLAAIALIVAGNVASSILAKVLPKQTKS</sequence>
<gene>
    <name evidence="2" type="ordered locus">MUL_2729</name>
</gene>
<dbReference type="EMBL" id="CP000325">
    <property type="protein sequence ID" value="ABL05042.1"/>
    <property type="molecule type" value="Genomic_DNA"/>
</dbReference>
<proteinExistence type="predicted"/>
<feature type="transmembrane region" description="Helical" evidence="1">
    <location>
        <begin position="228"/>
        <end position="249"/>
    </location>
</feature>
<dbReference type="AlphaFoldDB" id="A0PRS3"/>
<evidence type="ECO:0000313" key="3">
    <source>
        <dbReference type="Proteomes" id="UP000000765"/>
    </source>
</evidence>
<keyword evidence="1" id="KW-0812">Transmembrane</keyword>
<dbReference type="HOGENOM" id="CLU_871046_0_0_11"/>
<feature type="transmembrane region" description="Helical" evidence="1">
    <location>
        <begin position="195"/>
        <end position="216"/>
    </location>
</feature>
<feature type="transmembrane region" description="Helical" evidence="1">
    <location>
        <begin position="261"/>
        <end position="286"/>
    </location>
</feature>
<organism evidence="2 3">
    <name type="scientific">Mycobacterium ulcerans (strain Agy99)</name>
    <dbReference type="NCBI Taxonomy" id="362242"/>
    <lineage>
        <taxon>Bacteria</taxon>
        <taxon>Bacillati</taxon>
        <taxon>Actinomycetota</taxon>
        <taxon>Actinomycetes</taxon>
        <taxon>Mycobacteriales</taxon>
        <taxon>Mycobacteriaceae</taxon>
        <taxon>Mycobacterium</taxon>
        <taxon>Mycobacterium ulcerans group</taxon>
    </lineage>
</organism>
<keyword evidence="1" id="KW-0472">Membrane</keyword>
<feature type="transmembrane region" description="Helical" evidence="1">
    <location>
        <begin position="147"/>
        <end position="166"/>
    </location>
</feature>
<evidence type="ECO:0000256" key="1">
    <source>
        <dbReference type="SAM" id="Phobius"/>
    </source>
</evidence>
<dbReference type="Proteomes" id="UP000000765">
    <property type="component" value="Chromosome"/>
</dbReference>
<dbReference type="eggNOG" id="COG1233">
    <property type="taxonomic scope" value="Bacteria"/>
</dbReference>
<dbReference type="KEGG" id="mul:MUL_2729"/>
<accession>A0PRS3</accession>
<keyword evidence="1" id="KW-1133">Transmembrane helix</keyword>
<feature type="transmembrane region" description="Helical" evidence="1">
    <location>
        <begin position="117"/>
        <end position="135"/>
    </location>
</feature>
<protein>
    <submittedName>
        <fullName evidence="2">Conserved hypothetical membrane protein</fullName>
    </submittedName>
</protein>
<reference evidence="2 3" key="1">
    <citation type="journal article" date="2007" name="Genome Res.">
        <title>Reductive evolution and niche adaptation inferred from the genome of Mycobacterium ulcerans, the causative agent of Buruli ulcer.</title>
        <authorList>
            <person name="Stinear T.P."/>
            <person name="Seemann T."/>
            <person name="Pidot S."/>
            <person name="Frigui W."/>
            <person name="Reysset G."/>
            <person name="Garnier T."/>
            <person name="Meurice G."/>
            <person name="Simon D."/>
            <person name="Bouchier C."/>
            <person name="Ma L."/>
            <person name="Tichit M."/>
            <person name="Porter J.L."/>
            <person name="Ryan J."/>
            <person name="Johnson P.D."/>
            <person name="Davies J.K."/>
            <person name="Jenkin G.A."/>
            <person name="Small P.L."/>
            <person name="Jones L.M."/>
            <person name="Tekaia F."/>
            <person name="Laval F."/>
            <person name="Daffe M."/>
            <person name="Parkhill J."/>
            <person name="Cole S.T."/>
        </authorList>
    </citation>
    <scope>NUCLEOTIDE SEQUENCE [LARGE SCALE GENOMIC DNA]</scope>
    <source>
        <strain evidence="2 3">Agy99</strain>
    </source>
</reference>
<name>A0PRS3_MYCUA</name>
<feature type="transmembrane region" description="Helical" evidence="1">
    <location>
        <begin position="292"/>
        <end position="313"/>
    </location>
</feature>
<evidence type="ECO:0000313" key="2">
    <source>
        <dbReference type="EMBL" id="ABL05042.1"/>
    </source>
</evidence>